<organism evidence="4 5">
    <name type="scientific">Synchytrium endobioticum</name>
    <dbReference type="NCBI Taxonomy" id="286115"/>
    <lineage>
        <taxon>Eukaryota</taxon>
        <taxon>Fungi</taxon>
        <taxon>Fungi incertae sedis</taxon>
        <taxon>Chytridiomycota</taxon>
        <taxon>Chytridiomycota incertae sedis</taxon>
        <taxon>Chytridiomycetes</taxon>
        <taxon>Synchytriales</taxon>
        <taxon>Synchytriaceae</taxon>
        <taxon>Synchytrium</taxon>
    </lineage>
</organism>
<evidence type="ECO:0000256" key="1">
    <source>
        <dbReference type="SAM" id="MobiDB-lite"/>
    </source>
</evidence>
<keyword evidence="3" id="KW-0732">Signal</keyword>
<feature type="compositionally biased region" description="Low complexity" evidence="1">
    <location>
        <begin position="252"/>
        <end position="277"/>
    </location>
</feature>
<feature type="region of interest" description="Disordered" evidence="1">
    <location>
        <begin position="46"/>
        <end position="73"/>
    </location>
</feature>
<feature type="region of interest" description="Disordered" evidence="1">
    <location>
        <begin position="244"/>
        <end position="277"/>
    </location>
</feature>
<keyword evidence="2" id="KW-1133">Transmembrane helix</keyword>
<comment type="caution">
    <text evidence="4">The sequence shown here is derived from an EMBL/GenBank/DDBJ whole genome shotgun (WGS) entry which is preliminary data.</text>
</comment>
<feature type="signal peptide" evidence="3">
    <location>
        <begin position="1"/>
        <end position="27"/>
    </location>
</feature>
<feature type="transmembrane region" description="Helical" evidence="2">
    <location>
        <begin position="103"/>
        <end position="123"/>
    </location>
</feature>
<proteinExistence type="predicted"/>
<feature type="compositionally biased region" description="Polar residues" evidence="1">
    <location>
        <begin position="194"/>
        <end position="208"/>
    </location>
</feature>
<keyword evidence="2" id="KW-0472">Membrane</keyword>
<accession>A0A507CDV7</accession>
<gene>
    <name evidence="4" type="ORF">SeLEV6574_g07869</name>
</gene>
<evidence type="ECO:0000313" key="5">
    <source>
        <dbReference type="Proteomes" id="UP000320475"/>
    </source>
</evidence>
<feature type="chain" id="PRO_5021283761" evidence="3">
    <location>
        <begin position="28"/>
        <end position="277"/>
    </location>
</feature>
<dbReference type="Proteomes" id="UP000320475">
    <property type="component" value="Unassembled WGS sequence"/>
</dbReference>
<evidence type="ECO:0000313" key="4">
    <source>
        <dbReference type="EMBL" id="TPX37802.1"/>
    </source>
</evidence>
<dbReference type="EMBL" id="QEAM01000637">
    <property type="protein sequence ID" value="TPX37802.1"/>
    <property type="molecule type" value="Genomic_DNA"/>
</dbReference>
<dbReference type="AlphaFoldDB" id="A0A507CDV7"/>
<feature type="region of interest" description="Disordered" evidence="1">
    <location>
        <begin position="180"/>
        <end position="212"/>
    </location>
</feature>
<name>A0A507CDV7_9FUNG</name>
<sequence>MAQRTPRHWITMLSLVWLLTLAASSIAEPNVTHEVAVHRQFVKRMEPRSSEAPTPNIPATVETAPRGPQDVRTGPSRGGILVRRVVCLACGSVIYWGIKDGGILAMLVALAFTVLAHLVWPVVTSDEFVETLLDVYRDLPTGGHFQRFAALLQLCEELAGAMRLLLLRSEVRPRMDGQLDGARRANVLGESDTADTTNDGSETTQVPRTEQDVIGISAAGYGSWTPLEASRRSRGSYGSLVSSRMAGASHASPRYRSADSSSSHGSSSSTYRRMQTE</sequence>
<reference evidence="4 5" key="1">
    <citation type="journal article" date="2019" name="Sci. Rep.">
        <title>Comparative genomics of chytrid fungi reveal insights into the obligate biotrophic and pathogenic lifestyle of Synchytrium endobioticum.</title>
        <authorList>
            <person name="van de Vossenberg B.T.L.H."/>
            <person name="Warris S."/>
            <person name="Nguyen H.D.T."/>
            <person name="van Gent-Pelzer M.P.E."/>
            <person name="Joly D.L."/>
            <person name="van de Geest H.C."/>
            <person name="Bonants P.J.M."/>
            <person name="Smith D.S."/>
            <person name="Levesque C.A."/>
            <person name="van der Lee T.A.J."/>
        </authorList>
    </citation>
    <scope>NUCLEOTIDE SEQUENCE [LARGE SCALE GENOMIC DNA]</scope>
    <source>
        <strain evidence="4 5">LEV6574</strain>
    </source>
</reference>
<evidence type="ECO:0000256" key="2">
    <source>
        <dbReference type="SAM" id="Phobius"/>
    </source>
</evidence>
<evidence type="ECO:0000256" key="3">
    <source>
        <dbReference type="SAM" id="SignalP"/>
    </source>
</evidence>
<keyword evidence="2" id="KW-0812">Transmembrane</keyword>
<protein>
    <submittedName>
        <fullName evidence="4">Uncharacterized protein</fullName>
    </submittedName>
</protein>